<dbReference type="OrthoDB" id="7872826at2759"/>
<dbReference type="PhylomeDB" id="B4J5K1"/>
<evidence type="ECO:0000313" key="3">
    <source>
        <dbReference type="Proteomes" id="UP000001070"/>
    </source>
</evidence>
<keyword evidence="1" id="KW-0732">Signal</keyword>
<dbReference type="OMA" id="PYYGIRQ"/>
<sequence length="113" mass="12544">MKFLVYLLLSSLSVALVLAFPDNHNAVDALPAIGRHANAITNNREGGATTSAQTNQIREPRHLLKKLFQPQVVVQPVLIQPPQYYPQPHPYSGSGRGYNGNFNYGVGNSFQRW</sequence>
<dbReference type="STRING" id="7222.B4J5K1"/>
<dbReference type="InParanoid" id="B4J5K1"/>
<dbReference type="KEGG" id="dgr:6559907"/>
<dbReference type="GO" id="GO:0007369">
    <property type="term" value="P:gastrulation"/>
    <property type="evidence" value="ECO:0007669"/>
    <property type="project" value="EnsemblMetazoa"/>
</dbReference>
<dbReference type="GO" id="GO:0031982">
    <property type="term" value="C:vesicle"/>
    <property type="evidence" value="ECO:0007669"/>
    <property type="project" value="EnsemblMetazoa"/>
</dbReference>
<reference evidence="2 3" key="1">
    <citation type="journal article" date="2007" name="Nature">
        <title>Evolution of genes and genomes on the Drosophila phylogeny.</title>
        <authorList>
            <consortium name="Drosophila 12 Genomes Consortium"/>
            <person name="Clark A.G."/>
            <person name="Eisen M.B."/>
            <person name="Smith D.R."/>
            <person name="Bergman C.M."/>
            <person name="Oliver B."/>
            <person name="Markow T.A."/>
            <person name="Kaufman T.C."/>
            <person name="Kellis M."/>
            <person name="Gelbart W."/>
            <person name="Iyer V.N."/>
            <person name="Pollard D.A."/>
            <person name="Sackton T.B."/>
            <person name="Larracuente A.M."/>
            <person name="Singh N.D."/>
            <person name="Abad J.P."/>
            <person name="Abt D.N."/>
            <person name="Adryan B."/>
            <person name="Aguade M."/>
            <person name="Akashi H."/>
            <person name="Anderson W.W."/>
            <person name="Aquadro C.F."/>
            <person name="Ardell D.H."/>
            <person name="Arguello R."/>
            <person name="Artieri C.G."/>
            <person name="Barbash D.A."/>
            <person name="Barker D."/>
            <person name="Barsanti P."/>
            <person name="Batterham P."/>
            <person name="Batzoglou S."/>
            <person name="Begun D."/>
            <person name="Bhutkar A."/>
            <person name="Blanco E."/>
            <person name="Bosak S.A."/>
            <person name="Bradley R.K."/>
            <person name="Brand A.D."/>
            <person name="Brent M.R."/>
            <person name="Brooks A.N."/>
            <person name="Brown R.H."/>
            <person name="Butlin R.K."/>
            <person name="Caggese C."/>
            <person name="Calvi B.R."/>
            <person name="Bernardo de Carvalho A."/>
            <person name="Caspi A."/>
            <person name="Castrezana S."/>
            <person name="Celniker S.E."/>
            <person name="Chang J.L."/>
            <person name="Chapple C."/>
            <person name="Chatterji S."/>
            <person name="Chinwalla A."/>
            <person name="Civetta A."/>
            <person name="Clifton S.W."/>
            <person name="Comeron J.M."/>
            <person name="Costello J.C."/>
            <person name="Coyne J.A."/>
            <person name="Daub J."/>
            <person name="David R.G."/>
            <person name="Delcher A.L."/>
            <person name="Delehaunty K."/>
            <person name="Do C.B."/>
            <person name="Ebling H."/>
            <person name="Edwards K."/>
            <person name="Eickbush T."/>
            <person name="Evans J.D."/>
            <person name="Filipski A."/>
            <person name="Findeiss S."/>
            <person name="Freyhult E."/>
            <person name="Fulton L."/>
            <person name="Fulton R."/>
            <person name="Garcia A.C."/>
            <person name="Gardiner A."/>
            <person name="Garfield D.A."/>
            <person name="Garvin B.E."/>
            <person name="Gibson G."/>
            <person name="Gilbert D."/>
            <person name="Gnerre S."/>
            <person name="Godfrey J."/>
            <person name="Good R."/>
            <person name="Gotea V."/>
            <person name="Gravely B."/>
            <person name="Greenberg A.J."/>
            <person name="Griffiths-Jones S."/>
            <person name="Gross S."/>
            <person name="Guigo R."/>
            <person name="Gustafson E.A."/>
            <person name="Haerty W."/>
            <person name="Hahn M.W."/>
            <person name="Halligan D.L."/>
            <person name="Halpern A.L."/>
            <person name="Halter G.M."/>
            <person name="Han M.V."/>
            <person name="Heger A."/>
            <person name="Hillier L."/>
            <person name="Hinrichs A.S."/>
            <person name="Holmes I."/>
            <person name="Hoskins R.A."/>
            <person name="Hubisz M.J."/>
            <person name="Hultmark D."/>
            <person name="Huntley M.A."/>
            <person name="Jaffe D.B."/>
            <person name="Jagadeeshan S."/>
            <person name="Jeck W.R."/>
            <person name="Johnson J."/>
            <person name="Jones C.D."/>
            <person name="Jordan W.C."/>
            <person name="Karpen G.H."/>
            <person name="Kataoka E."/>
            <person name="Keightley P.D."/>
            <person name="Kheradpour P."/>
            <person name="Kirkness E.F."/>
            <person name="Koerich L.B."/>
            <person name="Kristiansen K."/>
            <person name="Kudrna D."/>
            <person name="Kulathinal R.J."/>
            <person name="Kumar S."/>
            <person name="Kwok R."/>
            <person name="Lander E."/>
            <person name="Langley C.H."/>
            <person name="Lapoint R."/>
            <person name="Lazzaro B.P."/>
            <person name="Lee S.J."/>
            <person name="Levesque L."/>
            <person name="Li R."/>
            <person name="Lin C.F."/>
            <person name="Lin M.F."/>
            <person name="Lindblad-Toh K."/>
            <person name="Llopart A."/>
            <person name="Long M."/>
            <person name="Low L."/>
            <person name="Lozovsky E."/>
            <person name="Lu J."/>
            <person name="Luo M."/>
            <person name="Machado C.A."/>
            <person name="Makalowski W."/>
            <person name="Marzo M."/>
            <person name="Matsuda M."/>
            <person name="Matzkin L."/>
            <person name="McAllister B."/>
            <person name="McBride C.S."/>
            <person name="McKernan B."/>
            <person name="McKernan K."/>
            <person name="Mendez-Lago M."/>
            <person name="Minx P."/>
            <person name="Mollenhauer M.U."/>
            <person name="Montooth K."/>
            <person name="Mount S.M."/>
            <person name="Mu X."/>
            <person name="Myers E."/>
            <person name="Negre B."/>
            <person name="Newfeld S."/>
            <person name="Nielsen R."/>
            <person name="Noor M.A."/>
            <person name="O'Grady P."/>
            <person name="Pachter L."/>
            <person name="Papaceit M."/>
            <person name="Parisi M.J."/>
            <person name="Parisi M."/>
            <person name="Parts L."/>
            <person name="Pedersen J.S."/>
            <person name="Pesole G."/>
            <person name="Phillippy A.M."/>
            <person name="Ponting C.P."/>
            <person name="Pop M."/>
            <person name="Porcelli D."/>
            <person name="Powell J.R."/>
            <person name="Prohaska S."/>
            <person name="Pruitt K."/>
            <person name="Puig M."/>
            <person name="Quesneville H."/>
            <person name="Ram K.R."/>
            <person name="Rand D."/>
            <person name="Rasmussen M.D."/>
            <person name="Reed L.K."/>
            <person name="Reenan R."/>
            <person name="Reily A."/>
            <person name="Remington K.A."/>
            <person name="Rieger T.T."/>
            <person name="Ritchie M.G."/>
            <person name="Robin C."/>
            <person name="Rogers Y.H."/>
            <person name="Rohde C."/>
            <person name="Rozas J."/>
            <person name="Rubenfield M.J."/>
            <person name="Ruiz A."/>
            <person name="Russo S."/>
            <person name="Salzberg S.L."/>
            <person name="Sanchez-Gracia A."/>
            <person name="Saranga D.J."/>
            <person name="Sato H."/>
            <person name="Schaeffer S.W."/>
            <person name="Schatz M.C."/>
            <person name="Schlenke T."/>
            <person name="Schwartz R."/>
            <person name="Segarra C."/>
            <person name="Singh R.S."/>
            <person name="Sirot L."/>
            <person name="Sirota M."/>
            <person name="Sisneros N.B."/>
            <person name="Smith C.D."/>
            <person name="Smith T.F."/>
            <person name="Spieth J."/>
            <person name="Stage D.E."/>
            <person name="Stark A."/>
            <person name="Stephan W."/>
            <person name="Strausberg R.L."/>
            <person name="Strempel S."/>
            <person name="Sturgill D."/>
            <person name="Sutton G."/>
            <person name="Sutton G.G."/>
            <person name="Tao W."/>
            <person name="Teichmann S."/>
            <person name="Tobari Y.N."/>
            <person name="Tomimura Y."/>
            <person name="Tsolas J.M."/>
            <person name="Valente V.L."/>
            <person name="Venter E."/>
            <person name="Venter J.C."/>
            <person name="Vicario S."/>
            <person name="Vieira F.G."/>
            <person name="Vilella A.J."/>
            <person name="Villasante A."/>
            <person name="Walenz B."/>
            <person name="Wang J."/>
            <person name="Wasserman M."/>
            <person name="Watts T."/>
            <person name="Wilson D."/>
            <person name="Wilson R.K."/>
            <person name="Wing R.A."/>
            <person name="Wolfner M.F."/>
            <person name="Wong A."/>
            <person name="Wong G.K."/>
            <person name="Wu C.I."/>
            <person name="Wu G."/>
            <person name="Yamamoto D."/>
            <person name="Yang H.P."/>
            <person name="Yang S.P."/>
            <person name="Yorke J.A."/>
            <person name="Yoshida K."/>
            <person name="Zdobnov E."/>
            <person name="Zhang P."/>
            <person name="Zhang Y."/>
            <person name="Zimin A.V."/>
            <person name="Baldwin J."/>
            <person name="Abdouelleil A."/>
            <person name="Abdulkadir J."/>
            <person name="Abebe A."/>
            <person name="Abera B."/>
            <person name="Abreu J."/>
            <person name="Acer S.C."/>
            <person name="Aftuck L."/>
            <person name="Alexander A."/>
            <person name="An P."/>
            <person name="Anderson E."/>
            <person name="Anderson S."/>
            <person name="Arachi H."/>
            <person name="Azer M."/>
            <person name="Bachantsang P."/>
            <person name="Barry A."/>
            <person name="Bayul T."/>
            <person name="Berlin A."/>
            <person name="Bessette D."/>
            <person name="Bloom T."/>
            <person name="Blye J."/>
            <person name="Boguslavskiy L."/>
            <person name="Bonnet C."/>
            <person name="Boukhgalter B."/>
            <person name="Bourzgui I."/>
            <person name="Brown A."/>
            <person name="Cahill P."/>
            <person name="Channer S."/>
            <person name="Cheshatsang Y."/>
            <person name="Chuda L."/>
            <person name="Citroen M."/>
            <person name="Collymore A."/>
            <person name="Cooke P."/>
            <person name="Costello M."/>
            <person name="D'Aco K."/>
            <person name="Daza R."/>
            <person name="De Haan G."/>
            <person name="DeGray S."/>
            <person name="DeMaso C."/>
            <person name="Dhargay N."/>
            <person name="Dooley K."/>
            <person name="Dooley E."/>
            <person name="Doricent M."/>
            <person name="Dorje P."/>
            <person name="Dorjee K."/>
            <person name="Dupes A."/>
            <person name="Elong R."/>
            <person name="Falk J."/>
            <person name="Farina A."/>
            <person name="Faro S."/>
            <person name="Ferguson D."/>
            <person name="Fisher S."/>
            <person name="Foley C.D."/>
            <person name="Franke A."/>
            <person name="Friedrich D."/>
            <person name="Gadbois L."/>
            <person name="Gearin G."/>
            <person name="Gearin C.R."/>
            <person name="Giannoukos G."/>
            <person name="Goode T."/>
            <person name="Graham J."/>
            <person name="Grandbois E."/>
            <person name="Grewal S."/>
            <person name="Gyaltsen K."/>
            <person name="Hafez N."/>
            <person name="Hagos B."/>
            <person name="Hall J."/>
            <person name="Henson C."/>
            <person name="Hollinger A."/>
            <person name="Honan T."/>
            <person name="Huard M.D."/>
            <person name="Hughes L."/>
            <person name="Hurhula B."/>
            <person name="Husby M.E."/>
            <person name="Kamat A."/>
            <person name="Kanga B."/>
            <person name="Kashin S."/>
            <person name="Khazanovich D."/>
            <person name="Kisner P."/>
            <person name="Lance K."/>
            <person name="Lara M."/>
            <person name="Lee W."/>
            <person name="Lennon N."/>
            <person name="Letendre F."/>
            <person name="LeVine R."/>
            <person name="Lipovsky A."/>
            <person name="Liu X."/>
            <person name="Liu J."/>
            <person name="Liu S."/>
            <person name="Lokyitsang T."/>
            <person name="Lokyitsang Y."/>
            <person name="Lubonja R."/>
            <person name="Lui A."/>
            <person name="MacDonald P."/>
            <person name="Magnisalis V."/>
            <person name="Maru K."/>
            <person name="Matthews C."/>
            <person name="McCusker W."/>
            <person name="McDonough S."/>
            <person name="Mehta T."/>
            <person name="Meldrim J."/>
            <person name="Meneus L."/>
            <person name="Mihai O."/>
            <person name="Mihalev A."/>
            <person name="Mihova T."/>
            <person name="Mittelman R."/>
            <person name="Mlenga V."/>
            <person name="Montmayeur A."/>
            <person name="Mulrain L."/>
            <person name="Navidi A."/>
            <person name="Naylor J."/>
            <person name="Negash T."/>
            <person name="Nguyen T."/>
            <person name="Nguyen N."/>
            <person name="Nicol R."/>
            <person name="Norbu C."/>
            <person name="Norbu N."/>
            <person name="Novod N."/>
            <person name="O'Neill B."/>
            <person name="Osman S."/>
            <person name="Markiewicz E."/>
            <person name="Oyono O.L."/>
            <person name="Patti C."/>
            <person name="Phunkhang P."/>
            <person name="Pierre F."/>
            <person name="Priest M."/>
            <person name="Raghuraman S."/>
            <person name="Rege F."/>
            <person name="Reyes R."/>
            <person name="Rise C."/>
            <person name="Rogov P."/>
            <person name="Ross K."/>
            <person name="Ryan E."/>
            <person name="Settipalli S."/>
            <person name="Shea T."/>
            <person name="Sherpa N."/>
            <person name="Shi L."/>
            <person name="Shih D."/>
            <person name="Sparrow T."/>
            <person name="Spaulding J."/>
            <person name="Stalker J."/>
            <person name="Stange-Thomann N."/>
            <person name="Stavropoulos S."/>
            <person name="Stone C."/>
            <person name="Strader C."/>
            <person name="Tesfaye S."/>
            <person name="Thomson T."/>
            <person name="Thoulutsang Y."/>
            <person name="Thoulutsang D."/>
            <person name="Topham K."/>
            <person name="Topping I."/>
            <person name="Tsamla T."/>
            <person name="Vassiliev H."/>
            <person name="Vo A."/>
            <person name="Wangchuk T."/>
            <person name="Wangdi T."/>
            <person name="Weiand M."/>
            <person name="Wilkinson J."/>
            <person name="Wilson A."/>
            <person name="Yadav S."/>
            <person name="Young G."/>
            <person name="Yu Q."/>
            <person name="Zembek L."/>
            <person name="Zhong D."/>
            <person name="Zimmer A."/>
            <person name="Zwirko Z."/>
            <person name="Jaffe D.B."/>
            <person name="Alvarez P."/>
            <person name="Brockman W."/>
            <person name="Butler J."/>
            <person name="Chin C."/>
            <person name="Gnerre S."/>
            <person name="Grabherr M."/>
            <person name="Kleber M."/>
            <person name="Mauceli E."/>
            <person name="MacCallum I."/>
        </authorList>
    </citation>
    <scope>NUCLEOTIDE SEQUENCE [LARGE SCALE GENOMIC DNA]</scope>
    <source>
        <strain evidence="3">Tucson 15287-2541.00</strain>
    </source>
</reference>
<dbReference type="FunCoup" id="B4J5K1">
    <property type="interactions" value="1"/>
</dbReference>
<dbReference type="eggNOG" id="ENOG502T85V">
    <property type="taxonomic scope" value="Eukaryota"/>
</dbReference>
<dbReference type="EMBL" id="CH916367">
    <property type="protein sequence ID" value="EDW00764.1"/>
    <property type="molecule type" value="Genomic_DNA"/>
</dbReference>
<dbReference type="HOGENOM" id="CLU_172772_0_0_1"/>
<evidence type="ECO:0000313" key="2">
    <source>
        <dbReference type="EMBL" id="EDW00764.1"/>
    </source>
</evidence>
<feature type="signal peptide" evidence="1">
    <location>
        <begin position="1"/>
        <end position="19"/>
    </location>
</feature>
<proteinExistence type="predicted"/>
<gene>
    <name evidence="2" type="primary">Dgri\GH21068</name>
    <name evidence="2" type="ORF">Dgri_GH21068</name>
</gene>
<evidence type="ECO:0000256" key="1">
    <source>
        <dbReference type="SAM" id="SignalP"/>
    </source>
</evidence>
<keyword evidence="3" id="KW-1185">Reference proteome</keyword>
<accession>B4J5K1</accession>
<organism evidence="3">
    <name type="scientific">Drosophila grimshawi</name>
    <name type="common">Hawaiian fruit fly</name>
    <name type="synonym">Idiomyia grimshawi</name>
    <dbReference type="NCBI Taxonomy" id="7222"/>
    <lineage>
        <taxon>Eukaryota</taxon>
        <taxon>Metazoa</taxon>
        <taxon>Ecdysozoa</taxon>
        <taxon>Arthropoda</taxon>
        <taxon>Hexapoda</taxon>
        <taxon>Insecta</taxon>
        <taxon>Pterygota</taxon>
        <taxon>Neoptera</taxon>
        <taxon>Endopterygota</taxon>
        <taxon>Diptera</taxon>
        <taxon>Brachycera</taxon>
        <taxon>Muscomorpha</taxon>
        <taxon>Ephydroidea</taxon>
        <taxon>Drosophilidae</taxon>
        <taxon>Drosophila</taxon>
        <taxon>Hawaiian Drosophila</taxon>
    </lineage>
</organism>
<dbReference type="AlphaFoldDB" id="B4J5K1"/>
<name>B4J5K1_DROGR</name>
<feature type="chain" id="PRO_5002811711" evidence="1">
    <location>
        <begin position="20"/>
        <end position="113"/>
    </location>
</feature>
<protein>
    <submittedName>
        <fullName evidence="2">GH21068</fullName>
    </submittedName>
</protein>
<dbReference type="Proteomes" id="UP000001070">
    <property type="component" value="Unassembled WGS sequence"/>
</dbReference>